<evidence type="ECO:0000313" key="5">
    <source>
        <dbReference type="Ensembl" id="ENSACAP00000026908.1"/>
    </source>
</evidence>
<dbReference type="InterPro" id="IPR002350">
    <property type="entry name" value="Kazal_dom"/>
</dbReference>
<feature type="domain" description="Kazal-like" evidence="4">
    <location>
        <begin position="22"/>
        <end position="80"/>
    </location>
</feature>
<dbReference type="SMART" id="SM00280">
    <property type="entry name" value="KAZAL"/>
    <property type="match status" value="1"/>
</dbReference>
<evidence type="ECO:0000256" key="2">
    <source>
        <dbReference type="ARBA" id="ARBA00022525"/>
    </source>
</evidence>
<dbReference type="Proteomes" id="UP000001646">
    <property type="component" value="Chromosome 2"/>
</dbReference>
<reference evidence="5" key="2">
    <citation type="submission" date="2025-08" db="UniProtKB">
        <authorList>
            <consortium name="Ensembl"/>
        </authorList>
    </citation>
    <scope>IDENTIFICATION</scope>
</reference>
<proteinExistence type="predicted"/>
<reference evidence="5" key="3">
    <citation type="submission" date="2025-09" db="UniProtKB">
        <authorList>
            <consortium name="Ensembl"/>
        </authorList>
    </citation>
    <scope>IDENTIFICATION</scope>
</reference>
<comment type="subcellular location">
    <subcellularLocation>
        <location evidence="1">Secreted</location>
    </subcellularLocation>
</comment>
<organism evidence="5 6">
    <name type="scientific">Anolis carolinensis</name>
    <name type="common">Green anole</name>
    <name type="synonym">American chameleon</name>
    <dbReference type="NCBI Taxonomy" id="28377"/>
    <lineage>
        <taxon>Eukaryota</taxon>
        <taxon>Metazoa</taxon>
        <taxon>Chordata</taxon>
        <taxon>Craniata</taxon>
        <taxon>Vertebrata</taxon>
        <taxon>Euteleostomi</taxon>
        <taxon>Lepidosauria</taxon>
        <taxon>Squamata</taxon>
        <taxon>Bifurcata</taxon>
        <taxon>Unidentata</taxon>
        <taxon>Episquamata</taxon>
        <taxon>Toxicofera</taxon>
        <taxon>Iguania</taxon>
        <taxon>Dactyloidae</taxon>
        <taxon>Anolis</taxon>
    </lineage>
</organism>
<dbReference type="SUPFAM" id="SSF100895">
    <property type="entry name" value="Kazal-type serine protease inhibitors"/>
    <property type="match status" value="1"/>
</dbReference>
<protein>
    <recommendedName>
        <fullName evidence="4">Kazal-like domain-containing protein</fullName>
    </recommendedName>
</protein>
<dbReference type="AlphaFoldDB" id="A0A803SVB8"/>
<dbReference type="PROSITE" id="PS51465">
    <property type="entry name" value="KAZAL_2"/>
    <property type="match status" value="1"/>
</dbReference>
<dbReference type="InterPro" id="IPR036058">
    <property type="entry name" value="Kazal_dom_sf"/>
</dbReference>
<sequence length="80" mass="8894">HWQKKAKDLLELQLPSLYGVEIQQTVDCSKFPQPPKGKGADCPNLYAPVCGTDGNTYGHICILCEATLRQLLHVSQKTKQ</sequence>
<dbReference type="Pfam" id="PF00050">
    <property type="entry name" value="Kazal_1"/>
    <property type="match status" value="1"/>
</dbReference>
<evidence type="ECO:0000256" key="3">
    <source>
        <dbReference type="ARBA" id="ARBA00023157"/>
    </source>
</evidence>
<keyword evidence="3" id="KW-1015">Disulfide bond</keyword>
<name>A0A803SVB8_ANOCA</name>
<dbReference type="Ensembl" id="ENSACAT00000051695.1">
    <property type="protein sequence ID" value="ENSACAP00000026908.1"/>
    <property type="gene ID" value="ENSACAG00000039938.1"/>
</dbReference>
<evidence type="ECO:0000256" key="1">
    <source>
        <dbReference type="ARBA" id="ARBA00004613"/>
    </source>
</evidence>
<dbReference type="Gene3D" id="3.30.60.30">
    <property type="match status" value="1"/>
</dbReference>
<evidence type="ECO:0000259" key="4">
    <source>
        <dbReference type="PROSITE" id="PS51465"/>
    </source>
</evidence>
<dbReference type="PROSITE" id="PS00282">
    <property type="entry name" value="KAZAL_1"/>
    <property type="match status" value="1"/>
</dbReference>
<dbReference type="PANTHER" id="PTHR47499">
    <property type="entry name" value="SERINE PROTEASE INHIBITOR KAZAL-TYPE 7 SPINK7"/>
    <property type="match status" value="1"/>
</dbReference>
<evidence type="ECO:0000313" key="6">
    <source>
        <dbReference type="Proteomes" id="UP000001646"/>
    </source>
</evidence>
<accession>A0A803SVB8</accession>
<reference evidence="5 6" key="1">
    <citation type="submission" date="2009-12" db="EMBL/GenBank/DDBJ databases">
        <title>The Genome Sequence of Anolis carolinensis (Green Anole Lizard).</title>
        <authorList>
            <consortium name="The Genome Sequencing Platform"/>
            <person name="Di Palma F."/>
            <person name="Alfoldi J."/>
            <person name="Heiman D."/>
            <person name="Young S."/>
            <person name="Grabherr M."/>
            <person name="Johnson J."/>
            <person name="Lander E.S."/>
            <person name="Lindblad-Toh K."/>
        </authorList>
    </citation>
    <scope>NUCLEOTIDE SEQUENCE [LARGE SCALE GENOMIC DNA]</scope>
    <source>
        <strain evidence="5 6">JBL SC #1</strain>
    </source>
</reference>
<keyword evidence="2" id="KW-0964">Secreted</keyword>
<dbReference type="InParanoid" id="A0A803SVB8"/>
<dbReference type="GeneTree" id="ENSGT01040000241711"/>
<dbReference type="PANTHER" id="PTHR47499:SF1">
    <property type="entry name" value="SERINE PROTEASE INHIBITOR KAZAL-TYPE 7"/>
    <property type="match status" value="1"/>
</dbReference>
<keyword evidence="6" id="KW-1185">Reference proteome</keyword>
<dbReference type="GO" id="GO:0005576">
    <property type="term" value="C:extracellular region"/>
    <property type="evidence" value="ECO:0007669"/>
    <property type="project" value="UniProtKB-SubCell"/>
</dbReference>
<dbReference type="InterPro" id="IPR050159">
    <property type="entry name" value="Kazal-type_SerProtInhib"/>
</dbReference>